<proteinExistence type="predicted"/>
<accession>A0A1I8BI17</accession>
<keyword evidence="1" id="KW-1185">Reference proteome</keyword>
<organism evidence="1 2">
    <name type="scientific">Meloidogyne hapla</name>
    <name type="common">Root-knot nematode worm</name>
    <dbReference type="NCBI Taxonomy" id="6305"/>
    <lineage>
        <taxon>Eukaryota</taxon>
        <taxon>Metazoa</taxon>
        <taxon>Ecdysozoa</taxon>
        <taxon>Nematoda</taxon>
        <taxon>Chromadorea</taxon>
        <taxon>Rhabditida</taxon>
        <taxon>Tylenchina</taxon>
        <taxon>Tylenchomorpha</taxon>
        <taxon>Tylenchoidea</taxon>
        <taxon>Meloidogynidae</taxon>
        <taxon>Meloidogyninae</taxon>
        <taxon>Meloidogyne</taxon>
    </lineage>
</organism>
<evidence type="ECO:0000313" key="1">
    <source>
        <dbReference type="Proteomes" id="UP000095281"/>
    </source>
</evidence>
<sequence length="89" mass="10257">MTCNTKRHISCFGTQYCPRQSIAQLGVSGNNLEPYRRVFFLLFLRARCLLQCEPHRYVSTKQRFLHCGTILPLLELMPSTVQCAFNCSV</sequence>
<evidence type="ECO:0000313" key="2">
    <source>
        <dbReference type="WBParaSite" id="MhA1_Contig26.frz3.gene27"/>
    </source>
</evidence>
<dbReference type="WBParaSite" id="MhA1_Contig26.frz3.gene27">
    <property type="protein sequence ID" value="MhA1_Contig26.frz3.gene27"/>
    <property type="gene ID" value="MhA1_Contig26.frz3.gene27"/>
</dbReference>
<name>A0A1I8BI17_MELHA</name>
<reference evidence="2" key="1">
    <citation type="submission" date="2016-11" db="UniProtKB">
        <authorList>
            <consortium name="WormBaseParasite"/>
        </authorList>
    </citation>
    <scope>IDENTIFICATION</scope>
</reference>
<dbReference type="Proteomes" id="UP000095281">
    <property type="component" value="Unplaced"/>
</dbReference>
<dbReference type="AlphaFoldDB" id="A0A1I8BI17"/>
<protein>
    <submittedName>
        <fullName evidence="2">Secreted protein</fullName>
    </submittedName>
</protein>